<dbReference type="NCBIfam" id="TIGR00730">
    <property type="entry name" value="Rossman fold protein, TIGR00730 family"/>
    <property type="match status" value="1"/>
</dbReference>
<dbReference type="PANTHER" id="PTHR43393:SF2">
    <property type="entry name" value="CYTOKININ RIBOSIDE 5'-MONOPHOSPHATE PHOSPHORIBOHYDROLASE"/>
    <property type="match status" value="1"/>
</dbReference>
<comment type="similarity">
    <text evidence="1">Belongs to the LOG family.</text>
</comment>
<gene>
    <name evidence="2" type="primary">fas6</name>
    <name evidence="2" type="ORF">Bravens_01462</name>
</gene>
<dbReference type="Gene3D" id="3.40.50.450">
    <property type="match status" value="1"/>
</dbReference>
<keyword evidence="1" id="KW-0203">Cytokinin biosynthesis</keyword>
<protein>
    <recommendedName>
        <fullName evidence="1">Cytokinin riboside 5'-monophosphate phosphoribohydrolase</fullName>
        <ecNumber evidence="1">3.2.2.n1</ecNumber>
    </recommendedName>
</protein>
<dbReference type="PANTHER" id="PTHR43393">
    <property type="entry name" value="CYTOKININ RIBOSIDE 5'-MONOPHOSPHATE PHOSPHORIBOHYDROLASE"/>
    <property type="match status" value="1"/>
</dbReference>
<comment type="caution">
    <text evidence="2">The sequence shown here is derived from an EMBL/GenBank/DDBJ whole genome shotgun (WGS) entry which is preliminary data.</text>
</comment>
<name>A0A150H8I1_9MICO</name>
<dbReference type="PATRIC" id="fig|479117.4.peg.1449"/>
<accession>A0A150H8I1</accession>
<dbReference type="EMBL" id="LQQC01000010">
    <property type="protein sequence ID" value="KXZ58413.1"/>
    <property type="molecule type" value="Genomic_DNA"/>
</dbReference>
<comment type="catalytic activity">
    <reaction evidence="1">
        <text>9-ribosyl-trans-zeatin 5'-phosphate + H2O = trans-zeatin + D-ribose 5-phosphate</text>
        <dbReference type="Rhea" id="RHEA:48564"/>
        <dbReference type="ChEBI" id="CHEBI:15377"/>
        <dbReference type="ChEBI" id="CHEBI:16522"/>
        <dbReference type="ChEBI" id="CHEBI:78346"/>
        <dbReference type="ChEBI" id="CHEBI:87947"/>
        <dbReference type="EC" id="3.2.2.n1"/>
    </reaction>
</comment>
<comment type="catalytic activity">
    <reaction evidence="1">
        <text>N(6)-(dimethylallyl)adenosine 5'-phosphate + H2O = N(6)-dimethylallyladenine + D-ribose 5-phosphate</text>
        <dbReference type="Rhea" id="RHEA:48560"/>
        <dbReference type="ChEBI" id="CHEBI:15377"/>
        <dbReference type="ChEBI" id="CHEBI:17660"/>
        <dbReference type="ChEBI" id="CHEBI:57526"/>
        <dbReference type="ChEBI" id="CHEBI:78346"/>
        <dbReference type="EC" id="3.2.2.n1"/>
    </reaction>
</comment>
<reference evidence="2 3" key="1">
    <citation type="submission" date="2016-01" db="EMBL/GenBank/DDBJ databases">
        <title>Use of Whole Genome Sequencing to ascertain that Brevibacterium massiliense (Roux, Raoult 2009) is a later heterotypic synonym of Brevibacterium ravenspurgense (Mages 2008).</title>
        <authorList>
            <person name="Bernier A.-M."/>
            <person name="Burdz T."/>
            <person name="Huynh C."/>
            <person name="Pachecho A.L."/>
            <person name="Wiebe D."/>
            <person name="Bonner C."/>
            <person name="Bernard K."/>
        </authorList>
    </citation>
    <scope>NUCLEOTIDE SEQUENCE [LARGE SCALE GENOMIC DNA]</scope>
    <source>
        <strain evidence="2 3">CCUG56047</strain>
    </source>
</reference>
<dbReference type="GO" id="GO:0009691">
    <property type="term" value="P:cytokinin biosynthetic process"/>
    <property type="evidence" value="ECO:0007669"/>
    <property type="project" value="UniProtKB-UniRule"/>
</dbReference>
<dbReference type="EC" id="3.2.2.n1" evidence="1"/>
<organism evidence="2 3">
    <name type="scientific">Brevibacterium ravenspurgense</name>
    <dbReference type="NCBI Taxonomy" id="479117"/>
    <lineage>
        <taxon>Bacteria</taxon>
        <taxon>Bacillati</taxon>
        <taxon>Actinomycetota</taxon>
        <taxon>Actinomycetes</taxon>
        <taxon>Micrococcales</taxon>
        <taxon>Brevibacteriaceae</taxon>
        <taxon>Brevibacterium</taxon>
    </lineage>
</organism>
<evidence type="ECO:0000256" key="1">
    <source>
        <dbReference type="RuleBase" id="RU363015"/>
    </source>
</evidence>
<keyword evidence="1" id="KW-0378">Hydrolase</keyword>
<keyword evidence="3" id="KW-1185">Reference proteome</keyword>
<evidence type="ECO:0000313" key="2">
    <source>
        <dbReference type="EMBL" id="KXZ58413.1"/>
    </source>
</evidence>
<proteinExistence type="inferred from homology"/>
<dbReference type="AlphaFoldDB" id="A0A150H8I1"/>
<dbReference type="RefSeq" id="WP_062021828.1">
    <property type="nucleotide sequence ID" value="NZ_LQQC01000010.1"/>
</dbReference>
<dbReference type="InterPro" id="IPR031100">
    <property type="entry name" value="LOG_fam"/>
</dbReference>
<dbReference type="SUPFAM" id="SSF102405">
    <property type="entry name" value="MCP/YpsA-like"/>
    <property type="match status" value="1"/>
</dbReference>
<sequence length="258" mass="28123">MTSSDIPNDEFFYTKGSLHLSSQHVPETTADQRLLDNRPDSGWVHEDPWRTMRIHAEFIEGFSSLAGLPTAVSIFGSARLNEGTEEYALAEELGRRLVDEGYAVVTGGGPGVMEGGSKGAAEAEGTSVGLGIELPFESGLNPYVGIGINFRYFFVRKTMFMKYSSAAIVLPGGFGTLDELFEALTLVQTRKKNRYPVVLMGTDFWSGLVAWITTTLVDKGTISPGDVDLFHLTDSVDEAIAFIQESADQPIPTGRFRP</sequence>
<dbReference type="GO" id="GO:0005829">
    <property type="term" value="C:cytosol"/>
    <property type="evidence" value="ECO:0007669"/>
    <property type="project" value="TreeGrafter"/>
</dbReference>
<evidence type="ECO:0000313" key="3">
    <source>
        <dbReference type="Proteomes" id="UP000243589"/>
    </source>
</evidence>
<dbReference type="InterPro" id="IPR005269">
    <property type="entry name" value="LOG"/>
</dbReference>
<dbReference type="FunFam" id="3.40.50.450:FF:000011">
    <property type="entry name" value="TIGR00730 family Rossman fold protein"/>
    <property type="match status" value="1"/>
</dbReference>
<dbReference type="GO" id="GO:0102682">
    <property type="term" value="F:cytokinin riboside 5'-monophosphate phosphoribohydrolase activity"/>
    <property type="evidence" value="ECO:0007669"/>
    <property type="project" value="RHEA"/>
</dbReference>
<dbReference type="Proteomes" id="UP000243589">
    <property type="component" value="Unassembled WGS sequence"/>
</dbReference>
<dbReference type="InterPro" id="IPR052341">
    <property type="entry name" value="LOG_family_nucleotidases"/>
</dbReference>
<dbReference type="Pfam" id="PF03641">
    <property type="entry name" value="Lysine_decarbox"/>
    <property type="match status" value="1"/>
</dbReference>